<feature type="region of interest" description="Disordered" evidence="1">
    <location>
        <begin position="105"/>
        <end position="156"/>
    </location>
</feature>
<dbReference type="InterPro" id="IPR036465">
    <property type="entry name" value="vWFA_dom_sf"/>
</dbReference>
<proteinExistence type="predicted"/>
<dbReference type="Pfam" id="PF05762">
    <property type="entry name" value="VWA_CoxE"/>
    <property type="match status" value="1"/>
</dbReference>
<evidence type="ECO:0000313" key="3">
    <source>
        <dbReference type="Proteomes" id="UP000599523"/>
    </source>
</evidence>
<comment type="caution">
    <text evidence="2">The sequence shown here is derived from an EMBL/GenBank/DDBJ whole genome shotgun (WGS) entry which is preliminary data.</text>
</comment>
<feature type="compositionally biased region" description="Low complexity" evidence="1">
    <location>
        <begin position="113"/>
        <end position="122"/>
    </location>
</feature>
<reference evidence="2" key="1">
    <citation type="submission" date="2019-12" db="EMBL/GenBank/DDBJ databases">
        <title>Comparative genomics gives insights into the taxonomy of the Azoarcus-Aromatoleum group and reveals separate origins of nif in the plant-associated Azoarcus and non-plant-associated Aromatoleum sub-groups.</title>
        <authorList>
            <person name="Lafos M."/>
            <person name="Maluk M."/>
            <person name="Batista M."/>
            <person name="Junghare M."/>
            <person name="Carmona M."/>
            <person name="Faoro H."/>
            <person name="Cruz L.M."/>
            <person name="Battistoni F."/>
            <person name="De Souza E."/>
            <person name="Pedrosa F."/>
            <person name="Chen W.-M."/>
            <person name="Poole P.S."/>
            <person name="Dixon R.A."/>
            <person name="James E.K."/>
        </authorList>
    </citation>
    <scope>NUCLEOTIDE SEQUENCE</scope>
    <source>
        <strain evidence="2">NSC3</strain>
    </source>
</reference>
<dbReference type="InterPro" id="IPR008912">
    <property type="entry name" value="Uncharacterised_CoxE"/>
</dbReference>
<protein>
    <submittedName>
        <fullName evidence="2">VWA domain-containing protein</fullName>
    </submittedName>
</protein>
<dbReference type="PANTHER" id="PTHR39338">
    <property type="entry name" value="BLL5662 PROTEIN-RELATED"/>
    <property type="match status" value="1"/>
</dbReference>
<name>A0A972F7H3_9RHOO</name>
<gene>
    <name evidence="2" type="ORF">GPA21_09500</name>
</gene>
<dbReference type="Proteomes" id="UP000599523">
    <property type="component" value="Unassembled WGS sequence"/>
</dbReference>
<dbReference type="SUPFAM" id="SSF53300">
    <property type="entry name" value="vWA-like"/>
    <property type="match status" value="1"/>
</dbReference>
<keyword evidence="3" id="KW-1185">Reference proteome</keyword>
<accession>A0A972F7H3</accession>
<dbReference type="PANTHER" id="PTHR39338:SF6">
    <property type="entry name" value="BLL5662 PROTEIN"/>
    <property type="match status" value="1"/>
</dbReference>
<organism evidence="2 3">
    <name type="scientific">Azoarcus taiwanensis</name>
    <dbReference type="NCBI Taxonomy" id="666964"/>
    <lineage>
        <taxon>Bacteria</taxon>
        <taxon>Pseudomonadati</taxon>
        <taxon>Pseudomonadota</taxon>
        <taxon>Betaproteobacteria</taxon>
        <taxon>Rhodocyclales</taxon>
        <taxon>Zoogloeaceae</taxon>
        <taxon>Azoarcus</taxon>
    </lineage>
</organism>
<evidence type="ECO:0000256" key="1">
    <source>
        <dbReference type="SAM" id="MobiDB-lite"/>
    </source>
</evidence>
<dbReference type="EMBL" id="WTVM01000047">
    <property type="protein sequence ID" value="NMG03208.1"/>
    <property type="molecule type" value="Genomic_DNA"/>
</dbReference>
<dbReference type="CDD" id="cd00198">
    <property type="entry name" value="vWFA"/>
    <property type="match status" value="1"/>
</dbReference>
<evidence type="ECO:0000313" key="2">
    <source>
        <dbReference type="EMBL" id="NMG03208.1"/>
    </source>
</evidence>
<dbReference type="RefSeq" id="WP_168987964.1">
    <property type="nucleotide sequence ID" value="NZ_CAWPHM010000272.1"/>
</dbReference>
<sequence length="384" mass="42768">MRGGDPRAAVGRFANHLRAQGFAVGFEETGLMLRIAAETPLAEFRTLSPLWRSAVCGNRREWDRFPAIFDRYWFPRRTRGTVRTTGTPSRRRSLPERVADLHRQLETGGDSQPGGSQASWAGQGSGDDAAEPEHSPRAMGGASRSDPAEGRPFAEWMPQDIERIDAAVTAFARRLRRILLRRRERSARGELDLRACLRAAHRTSGEILNLETRRNKRREPRIAVMVDVSRSMERHAPLFLRMARVFGERCGARVFVFHTRLAEVSGMLRRPGRKMQERINAVSFAFGGGTRIATTLEEALDGPLRGGLGRRDLLLICSDGFDADPPECLPQVLSRVRARGTDVVWLHPTKEKPASLALQAAEASVRAFVPVHDMDSLARLPAGL</sequence>
<dbReference type="AlphaFoldDB" id="A0A972F7H3"/>